<dbReference type="EMBL" id="JAUSUG010000016">
    <property type="protein sequence ID" value="MDQ0256342.1"/>
    <property type="molecule type" value="Genomic_DNA"/>
</dbReference>
<organism evidence="1 2">
    <name type="scientific">Evansella vedderi</name>
    <dbReference type="NCBI Taxonomy" id="38282"/>
    <lineage>
        <taxon>Bacteria</taxon>
        <taxon>Bacillati</taxon>
        <taxon>Bacillota</taxon>
        <taxon>Bacilli</taxon>
        <taxon>Bacillales</taxon>
        <taxon>Bacillaceae</taxon>
        <taxon>Evansella</taxon>
    </lineage>
</organism>
<dbReference type="PANTHER" id="PTHR34822:SF1">
    <property type="entry name" value="GRPB FAMILY PROTEIN"/>
    <property type="match status" value="1"/>
</dbReference>
<evidence type="ECO:0000313" key="1">
    <source>
        <dbReference type="EMBL" id="MDQ0256342.1"/>
    </source>
</evidence>
<dbReference type="Proteomes" id="UP001230005">
    <property type="component" value="Unassembled WGS sequence"/>
</dbReference>
<dbReference type="PANTHER" id="PTHR34822">
    <property type="entry name" value="GRPB DOMAIN PROTEIN (AFU_ORTHOLOGUE AFUA_1G01530)"/>
    <property type="match status" value="1"/>
</dbReference>
<name>A0ABT9ZYN4_9BACI</name>
<dbReference type="RefSeq" id="WP_307328323.1">
    <property type="nucleotide sequence ID" value="NZ_JAUSUG010000016.1"/>
</dbReference>
<comment type="caution">
    <text evidence="1">The sequence shown here is derived from an EMBL/GenBank/DDBJ whole genome shotgun (WGS) entry which is preliminary data.</text>
</comment>
<dbReference type="Gene3D" id="3.30.460.10">
    <property type="entry name" value="Beta Polymerase, domain 2"/>
    <property type="match status" value="1"/>
</dbReference>
<protein>
    <submittedName>
        <fullName evidence="1">GrpB-like predicted nucleotidyltransferase (UPF0157 family)</fullName>
    </submittedName>
</protein>
<reference evidence="1 2" key="1">
    <citation type="submission" date="2023-07" db="EMBL/GenBank/DDBJ databases">
        <title>Genomic Encyclopedia of Type Strains, Phase IV (KMG-IV): sequencing the most valuable type-strain genomes for metagenomic binning, comparative biology and taxonomic classification.</title>
        <authorList>
            <person name="Goeker M."/>
        </authorList>
    </citation>
    <scope>NUCLEOTIDE SEQUENCE [LARGE SCALE GENOMIC DNA]</scope>
    <source>
        <strain evidence="1 2">DSM 9768</strain>
    </source>
</reference>
<accession>A0ABT9ZYN4</accession>
<dbReference type="SUPFAM" id="SSF81301">
    <property type="entry name" value="Nucleotidyltransferase"/>
    <property type="match status" value="1"/>
</dbReference>
<dbReference type="InterPro" id="IPR043519">
    <property type="entry name" value="NT_sf"/>
</dbReference>
<dbReference type="Pfam" id="PF04229">
    <property type="entry name" value="GrpB"/>
    <property type="match status" value="1"/>
</dbReference>
<gene>
    <name evidence="1" type="ORF">J2S74_003762</name>
</gene>
<dbReference type="InterPro" id="IPR007344">
    <property type="entry name" value="GrpB/CoaE"/>
</dbReference>
<sequence length="196" mass="23131">MTKPIVQLCNYNPNWENQFENEKKSILDVLRNKVVGIEHIGSTSIDGLEAKPIIDIILGVDDLNEVSHFIVPLSEIDYEYVPKPEFKDRRFFRKGLFGKGTCHLHICEFNSKEWVEKLLFRDYLRLHPKAAEEYVSLKKELASKYKFDRPTYTKEKAPFIKAIIEKAKKEKMMLKVRWRDFNNLGQARAKRIEVKK</sequence>
<keyword evidence="2" id="KW-1185">Reference proteome</keyword>
<proteinExistence type="predicted"/>
<evidence type="ECO:0000313" key="2">
    <source>
        <dbReference type="Proteomes" id="UP001230005"/>
    </source>
</evidence>